<organism evidence="3">
    <name type="scientific">Schizophyllum commune (strain H4-8 / FGSC 9210)</name>
    <name type="common">Split gill fungus</name>
    <dbReference type="NCBI Taxonomy" id="578458"/>
    <lineage>
        <taxon>Eukaryota</taxon>
        <taxon>Fungi</taxon>
        <taxon>Dikarya</taxon>
        <taxon>Basidiomycota</taxon>
        <taxon>Agaricomycotina</taxon>
        <taxon>Agaricomycetes</taxon>
        <taxon>Agaricomycetidae</taxon>
        <taxon>Agaricales</taxon>
        <taxon>Schizophyllaceae</taxon>
        <taxon>Schizophyllum</taxon>
    </lineage>
</organism>
<reference evidence="2 3" key="1">
    <citation type="journal article" date="2010" name="Nat. Biotechnol.">
        <title>Genome sequence of the model mushroom Schizophyllum commune.</title>
        <authorList>
            <person name="Ohm R.A."/>
            <person name="de Jong J.F."/>
            <person name="Lugones L.G."/>
            <person name="Aerts A."/>
            <person name="Kothe E."/>
            <person name="Stajich J.E."/>
            <person name="de Vries R.P."/>
            <person name="Record E."/>
            <person name="Levasseur A."/>
            <person name="Baker S.E."/>
            <person name="Bartholomew K.A."/>
            <person name="Coutinho P.M."/>
            <person name="Erdmann S."/>
            <person name="Fowler T.J."/>
            <person name="Gathman A.C."/>
            <person name="Lombard V."/>
            <person name="Henrissat B."/>
            <person name="Knabe N."/>
            <person name="Kuees U."/>
            <person name="Lilly W.W."/>
            <person name="Lindquist E."/>
            <person name="Lucas S."/>
            <person name="Magnuson J.K."/>
            <person name="Piumi F."/>
            <person name="Raudaskoski M."/>
            <person name="Salamov A."/>
            <person name="Schmutz J."/>
            <person name="Schwarze F.W.M.R."/>
            <person name="vanKuyk P.A."/>
            <person name="Horton J.S."/>
            <person name="Grigoriev I.V."/>
            <person name="Woesten H.A.B."/>
        </authorList>
    </citation>
    <scope>NUCLEOTIDE SEQUENCE [LARGE SCALE GENOMIC DNA]</scope>
    <source>
        <strain evidence="3">H4-8 / FGSC 9210</strain>
    </source>
</reference>
<dbReference type="KEGG" id="scm:SCHCO_02597239"/>
<dbReference type="VEuPathDB" id="FungiDB:SCHCODRAFT_02597239"/>
<feature type="region of interest" description="Disordered" evidence="1">
    <location>
        <begin position="1"/>
        <end position="37"/>
    </location>
</feature>
<evidence type="ECO:0000313" key="3">
    <source>
        <dbReference type="Proteomes" id="UP000007431"/>
    </source>
</evidence>
<accession>D8PYH3</accession>
<gene>
    <name evidence="2" type="ORF">SCHCODRAFT_233075</name>
</gene>
<dbReference type="EMBL" id="GL377304">
    <property type="protein sequence ID" value="EFI99260.1"/>
    <property type="molecule type" value="Genomic_DNA"/>
</dbReference>
<evidence type="ECO:0000313" key="2">
    <source>
        <dbReference type="EMBL" id="EFI99260.1"/>
    </source>
</evidence>
<feature type="compositionally biased region" description="Low complexity" evidence="1">
    <location>
        <begin position="1"/>
        <end position="16"/>
    </location>
</feature>
<dbReference type="HOGENOM" id="CLU_1836298_0_0_1"/>
<dbReference type="Proteomes" id="UP000007431">
    <property type="component" value="Unassembled WGS sequence"/>
</dbReference>
<dbReference type="AlphaFoldDB" id="D8PYH3"/>
<feature type="compositionally biased region" description="Acidic residues" evidence="1">
    <location>
        <begin position="106"/>
        <end position="140"/>
    </location>
</feature>
<evidence type="ECO:0000256" key="1">
    <source>
        <dbReference type="SAM" id="MobiDB-lite"/>
    </source>
</evidence>
<proteinExistence type="predicted"/>
<dbReference type="InParanoid" id="D8PYH3"/>
<name>D8PYH3_SCHCM</name>
<feature type="compositionally biased region" description="Polar residues" evidence="1">
    <location>
        <begin position="17"/>
        <end position="37"/>
    </location>
</feature>
<feature type="region of interest" description="Disordered" evidence="1">
    <location>
        <begin position="86"/>
        <end position="140"/>
    </location>
</feature>
<protein>
    <submittedName>
        <fullName evidence="2">Uncharacterized protein</fullName>
    </submittedName>
</protein>
<dbReference type="RefSeq" id="XP_003034163.1">
    <property type="nucleotide sequence ID" value="XM_003034117.1"/>
</dbReference>
<dbReference type="GeneID" id="9586148"/>
<keyword evidence="3" id="KW-1185">Reference proteome</keyword>
<sequence>MASSFLNSSSSARFGSPLQQHRSSTHTESQRQNKPTYQLGQARALLAQPALIEFCYPPLKRYPNLLCTLKPSNNVPMALARFLKKSGAFTKTGHPRAGPRTPRWEDEPDPAEDGGSTEDEGWEAAEEEVEEEEEEDAREE</sequence>